<proteinExistence type="predicted"/>
<evidence type="ECO:0000313" key="3">
    <source>
        <dbReference type="Proteomes" id="UP000299102"/>
    </source>
</evidence>
<gene>
    <name evidence="2" type="ORF">EVAR_69783_1</name>
</gene>
<evidence type="ECO:0000256" key="1">
    <source>
        <dbReference type="SAM" id="MobiDB-lite"/>
    </source>
</evidence>
<evidence type="ECO:0000313" key="2">
    <source>
        <dbReference type="EMBL" id="GBP94669.1"/>
    </source>
</evidence>
<keyword evidence="3" id="KW-1185">Reference proteome</keyword>
<name>A0A4C2A688_EUMVA</name>
<accession>A0A4C2A688</accession>
<dbReference type="EMBL" id="BGZK01002532">
    <property type="protein sequence ID" value="GBP94669.1"/>
    <property type="molecule type" value="Genomic_DNA"/>
</dbReference>
<protein>
    <submittedName>
        <fullName evidence="2">Uncharacterized protein</fullName>
    </submittedName>
</protein>
<comment type="caution">
    <text evidence="2">The sequence shown here is derived from an EMBL/GenBank/DDBJ whole genome shotgun (WGS) entry which is preliminary data.</text>
</comment>
<dbReference type="Proteomes" id="UP000299102">
    <property type="component" value="Unassembled WGS sequence"/>
</dbReference>
<organism evidence="2 3">
    <name type="scientific">Eumeta variegata</name>
    <name type="common">Bagworm moth</name>
    <name type="synonym">Eumeta japonica</name>
    <dbReference type="NCBI Taxonomy" id="151549"/>
    <lineage>
        <taxon>Eukaryota</taxon>
        <taxon>Metazoa</taxon>
        <taxon>Ecdysozoa</taxon>
        <taxon>Arthropoda</taxon>
        <taxon>Hexapoda</taxon>
        <taxon>Insecta</taxon>
        <taxon>Pterygota</taxon>
        <taxon>Neoptera</taxon>
        <taxon>Endopterygota</taxon>
        <taxon>Lepidoptera</taxon>
        <taxon>Glossata</taxon>
        <taxon>Ditrysia</taxon>
        <taxon>Tineoidea</taxon>
        <taxon>Psychidae</taxon>
        <taxon>Oiketicinae</taxon>
        <taxon>Eumeta</taxon>
    </lineage>
</organism>
<sequence>MLSAPKSRSSKRQTGGYEYGANAIDKSRRTDTSSMTHIEFLAAYKKYDKHFGNIVHERRGKGPPGAGLDAALDRIGRSCRGRPLI</sequence>
<dbReference type="AlphaFoldDB" id="A0A4C2A688"/>
<feature type="region of interest" description="Disordered" evidence="1">
    <location>
        <begin position="1"/>
        <end position="30"/>
    </location>
</feature>
<reference evidence="2 3" key="1">
    <citation type="journal article" date="2019" name="Commun. Biol.">
        <title>The bagworm genome reveals a unique fibroin gene that provides high tensile strength.</title>
        <authorList>
            <person name="Kono N."/>
            <person name="Nakamura H."/>
            <person name="Ohtoshi R."/>
            <person name="Tomita M."/>
            <person name="Numata K."/>
            <person name="Arakawa K."/>
        </authorList>
    </citation>
    <scope>NUCLEOTIDE SEQUENCE [LARGE SCALE GENOMIC DNA]</scope>
</reference>